<feature type="domain" description="Helicase ATP-binding" evidence="1">
    <location>
        <begin position="15"/>
        <end position="244"/>
    </location>
</feature>
<dbReference type="InterPro" id="IPR014001">
    <property type="entry name" value="Helicase_ATP-bd"/>
</dbReference>
<proteinExistence type="predicted"/>
<sequence length="498" mass="57789">MNKEDNKDNSYVDWKVFKQLPIKTITITEEYDDCINTRTTHINKFICEAPVGCGKSTALREWMINTIPKSKYILIVPTVNIALEFYTKLNKKINNSGLIRVCVKENAFADFRKAINDFVPIVITTYYTASKCLGCIIESFYSELKNEVGLYKSKDKPGKHCLSGSAIDRIQNKTLKIIEEYTLLIDEAHLLLENISLIEMCREFNKVGLISATIQDISNFSVFRDFTIIHPITSIKYDRNIHIHKMEETMDKQRKEIIQNIPEWLKTYDKILIKVEDKNECNKLKNEISNEYKKALYNSEKKDVEISDDGKFLPDDVQIVIATSSIQAGQSLTENMLSVFIQTPLDTISSAQQFIGRNRNQQSDIHLYLRLKKVPEDKFGFKLSDNRYDSRLNQLRANTWMCMDTDSWKKCLLKLGNVIIDEIIQEQTNESTTSDLPPEFKPSEKDLQKEFRGKKLLYKYFKIKSLSHIPQGYSIKTKVINEKGKRTRVYKLAINNQK</sequence>
<evidence type="ECO:0000313" key="2">
    <source>
        <dbReference type="EMBL" id="KAK8881825.1"/>
    </source>
</evidence>
<dbReference type="InterPro" id="IPR027417">
    <property type="entry name" value="P-loop_NTPase"/>
</dbReference>
<keyword evidence="3" id="KW-1185">Reference proteome</keyword>
<protein>
    <recommendedName>
        <fullName evidence="1">Helicase ATP-binding domain-containing protein</fullName>
    </recommendedName>
</protein>
<name>A0ABR2JVC1_9EUKA</name>
<dbReference type="EMBL" id="JAPFFF010000009">
    <property type="protein sequence ID" value="KAK8881825.1"/>
    <property type="molecule type" value="Genomic_DNA"/>
</dbReference>
<reference evidence="2 3" key="1">
    <citation type="submission" date="2024-04" db="EMBL/GenBank/DDBJ databases">
        <title>Tritrichomonas musculus Genome.</title>
        <authorList>
            <person name="Alves-Ferreira E."/>
            <person name="Grigg M."/>
            <person name="Lorenzi H."/>
            <person name="Galac M."/>
        </authorList>
    </citation>
    <scope>NUCLEOTIDE SEQUENCE [LARGE SCALE GENOMIC DNA]</scope>
    <source>
        <strain evidence="2 3">EAF2021</strain>
    </source>
</reference>
<dbReference type="Gene3D" id="3.40.50.300">
    <property type="entry name" value="P-loop containing nucleotide triphosphate hydrolases"/>
    <property type="match status" value="2"/>
</dbReference>
<evidence type="ECO:0000313" key="3">
    <source>
        <dbReference type="Proteomes" id="UP001470230"/>
    </source>
</evidence>
<accession>A0ABR2JVC1</accession>
<organism evidence="2 3">
    <name type="scientific">Tritrichomonas musculus</name>
    <dbReference type="NCBI Taxonomy" id="1915356"/>
    <lineage>
        <taxon>Eukaryota</taxon>
        <taxon>Metamonada</taxon>
        <taxon>Parabasalia</taxon>
        <taxon>Tritrichomonadida</taxon>
        <taxon>Tritrichomonadidae</taxon>
        <taxon>Tritrichomonas</taxon>
    </lineage>
</organism>
<evidence type="ECO:0000259" key="1">
    <source>
        <dbReference type="SMART" id="SM00487"/>
    </source>
</evidence>
<dbReference type="Pfam" id="PF00270">
    <property type="entry name" value="DEAD"/>
    <property type="match status" value="1"/>
</dbReference>
<dbReference type="InterPro" id="IPR011545">
    <property type="entry name" value="DEAD/DEAH_box_helicase_dom"/>
</dbReference>
<dbReference type="SUPFAM" id="SSF52540">
    <property type="entry name" value="P-loop containing nucleoside triphosphate hydrolases"/>
    <property type="match status" value="1"/>
</dbReference>
<gene>
    <name evidence="2" type="ORF">M9Y10_044461</name>
</gene>
<dbReference type="Proteomes" id="UP001470230">
    <property type="component" value="Unassembled WGS sequence"/>
</dbReference>
<dbReference type="SMART" id="SM00487">
    <property type="entry name" value="DEXDc"/>
    <property type="match status" value="1"/>
</dbReference>
<comment type="caution">
    <text evidence="2">The sequence shown here is derived from an EMBL/GenBank/DDBJ whole genome shotgun (WGS) entry which is preliminary data.</text>
</comment>